<keyword evidence="3" id="KW-0597">Phosphoprotein</keyword>
<evidence type="ECO:0000256" key="5">
    <source>
        <dbReference type="SAM" id="SignalP"/>
    </source>
</evidence>
<dbReference type="GO" id="GO:0004035">
    <property type="term" value="F:alkaline phosphatase activity"/>
    <property type="evidence" value="ECO:0007669"/>
    <property type="project" value="UniProtKB-EC"/>
</dbReference>
<proteinExistence type="predicted"/>
<sequence length="542" mass="58977">MKTIFSLFLAVVLAGCAGTNETAAPAKPRLVVFFVVDGLPQRQVVDYRDQLAPDGFRRFLDRGAWFADAHYGHSLTATAPGHATMLTGAYPHRTGIIGNEWRNPDTGEAVYCTGDTSATYIGHKTEKLDGTSPKNLRAETVGDVLKRVDGRSKVIAISGKDRGAILPAGKTGVAYMYMAETGRFASTTHYMPAHPAWVKAFDESKPADRWFHKEWRPLLADPGAYAKSLPDNQKWYAKGGELPKRMGEELDKPGPKYYRELLATPFGDQLTLDFAAAAIAGEELGRDDSPDILSVSLSSHDYVNHAYSAESRLSHDHVLQLDRALALFFAELDRVVGKDAYVAVLTADHGFMPAPDHSLTLGRNAGRQSGAQALTRLNAALVKQFGEGNWAVGFSAYGLLLNRPLMAQRGVDRNAFGEAARTQLLTEPGFAHAYTRAEIESGSKAGAPYFDAVRKTWHPDRSADVQLVLKPYWSFTGGAPATHGSPYPYDTNVPILFYGPKWVKPGRVDARVEVVDIAPTLSGMLGVTPPPLSEGKALPLPR</sequence>
<reference evidence="6 7" key="1">
    <citation type="submission" date="2020-04" db="EMBL/GenBank/DDBJ databases">
        <title>Usitatibacter rugosus gen. nov., sp. nov. and Usitatibacter palustris sp. nov., novel members of Usitatibacteraceae fam. nov. within the order Nitrosomonadales isolated from soil.</title>
        <authorList>
            <person name="Huber K.J."/>
            <person name="Neumann-Schaal M."/>
            <person name="Geppert A."/>
            <person name="Luckner M."/>
            <person name="Wanner G."/>
            <person name="Overmann J."/>
        </authorList>
    </citation>
    <scope>NUCLEOTIDE SEQUENCE [LARGE SCALE GENOMIC DNA]</scope>
    <source>
        <strain evidence="6 7">Swamp67</strain>
    </source>
</reference>
<evidence type="ECO:0000256" key="2">
    <source>
        <dbReference type="ARBA" id="ARBA00022801"/>
    </source>
</evidence>
<feature type="active site" description="Phosphothreonine intermediate" evidence="3">
    <location>
        <position position="78"/>
    </location>
</feature>
<feature type="binding site" evidence="4">
    <location>
        <begin position="160"/>
        <end position="162"/>
    </location>
    <ligand>
        <name>substrate</name>
    </ligand>
</feature>
<dbReference type="InterPro" id="IPR002591">
    <property type="entry name" value="Phosphodiest/P_Trfase"/>
</dbReference>
<dbReference type="GO" id="GO:0046872">
    <property type="term" value="F:metal ion binding"/>
    <property type="evidence" value="ECO:0007669"/>
    <property type="project" value="UniProtKB-KW"/>
</dbReference>
<dbReference type="KEGG" id="upl:DSM104440_01772"/>
<dbReference type="SUPFAM" id="SSF53649">
    <property type="entry name" value="Alkaline phosphatase-like"/>
    <property type="match status" value="1"/>
</dbReference>
<dbReference type="PROSITE" id="PS51257">
    <property type="entry name" value="PROKAR_LIPOPROTEIN"/>
    <property type="match status" value="1"/>
</dbReference>
<dbReference type="InParanoid" id="A0A6M4HA83"/>
<protein>
    <submittedName>
        <fullName evidence="6">Alkaline phosphatase PafA</fullName>
        <ecNumber evidence="6">3.1.3.1</ecNumber>
    </submittedName>
</protein>
<feature type="signal peptide" evidence="5">
    <location>
        <begin position="1"/>
        <end position="17"/>
    </location>
</feature>
<keyword evidence="1" id="KW-0479">Metal-binding</keyword>
<dbReference type="Gene3D" id="3.40.720.10">
    <property type="entry name" value="Alkaline Phosphatase, subunit A"/>
    <property type="match status" value="1"/>
</dbReference>
<dbReference type="RefSeq" id="WP_171161820.1">
    <property type="nucleotide sequence ID" value="NZ_CP053073.1"/>
</dbReference>
<feature type="binding site" evidence="4">
    <location>
        <position position="99"/>
    </location>
    <ligand>
        <name>substrate</name>
    </ligand>
</feature>
<dbReference type="PANTHER" id="PTHR45953:SF1">
    <property type="entry name" value="IDURONATE 2-SULFATASE"/>
    <property type="match status" value="1"/>
</dbReference>
<dbReference type="CDD" id="cd16016">
    <property type="entry name" value="AP-SPAP"/>
    <property type="match status" value="1"/>
</dbReference>
<feature type="chain" id="PRO_5027053789" evidence="5">
    <location>
        <begin position="18"/>
        <end position="542"/>
    </location>
</feature>
<evidence type="ECO:0000313" key="7">
    <source>
        <dbReference type="Proteomes" id="UP000503096"/>
    </source>
</evidence>
<name>A0A6M4HA83_9PROT</name>
<keyword evidence="2 6" id="KW-0378">Hydrolase</keyword>
<evidence type="ECO:0000256" key="1">
    <source>
        <dbReference type="ARBA" id="ARBA00022723"/>
    </source>
</evidence>
<dbReference type="EC" id="3.1.3.1" evidence="6"/>
<dbReference type="PIRSF" id="PIRSF031924">
    <property type="entry name" value="Pi-irrepressible_AP"/>
    <property type="match status" value="1"/>
</dbReference>
<dbReference type="GO" id="GO:0005737">
    <property type="term" value="C:cytoplasm"/>
    <property type="evidence" value="ECO:0007669"/>
    <property type="project" value="TreeGrafter"/>
</dbReference>
<evidence type="ECO:0000256" key="3">
    <source>
        <dbReference type="PIRSR" id="PIRSR031924-50"/>
    </source>
</evidence>
<dbReference type="InterPro" id="IPR026263">
    <property type="entry name" value="Alkaline_phosphatase_prok"/>
</dbReference>
<dbReference type="Gene3D" id="3.30.1360.150">
    <property type="match status" value="1"/>
</dbReference>
<dbReference type="Proteomes" id="UP000503096">
    <property type="component" value="Chromosome"/>
</dbReference>
<dbReference type="InterPro" id="IPR017850">
    <property type="entry name" value="Alkaline_phosphatase_core_sf"/>
</dbReference>
<gene>
    <name evidence="6" type="primary">pafA</name>
    <name evidence="6" type="ORF">DSM104440_01772</name>
</gene>
<accession>A0A6M4HA83</accession>
<keyword evidence="5" id="KW-0732">Signal</keyword>
<evidence type="ECO:0000313" key="6">
    <source>
        <dbReference type="EMBL" id="QJR14957.1"/>
    </source>
</evidence>
<dbReference type="AlphaFoldDB" id="A0A6M4HA83"/>
<dbReference type="EMBL" id="CP053073">
    <property type="protein sequence ID" value="QJR14957.1"/>
    <property type="molecule type" value="Genomic_DNA"/>
</dbReference>
<organism evidence="6 7">
    <name type="scientific">Usitatibacter palustris</name>
    <dbReference type="NCBI Taxonomy" id="2732487"/>
    <lineage>
        <taxon>Bacteria</taxon>
        <taxon>Pseudomonadati</taxon>
        <taxon>Pseudomonadota</taxon>
        <taxon>Betaproteobacteria</taxon>
        <taxon>Nitrosomonadales</taxon>
        <taxon>Usitatibacteraceae</taxon>
        <taxon>Usitatibacter</taxon>
    </lineage>
</organism>
<dbReference type="GO" id="GO:0008484">
    <property type="term" value="F:sulfuric ester hydrolase activity"/>
    <property type="evidence" value="ECO:0007669"/>
    <property type="project" value="TreeGrafter"/>
</dbReference>
<dbReference type="Pfam" id="PF01663">
    <property type="entry name" value="Phosphodiest"/>
    <property type="match status" value="1"/>
</dbReference>
<evidence type="ECO:0000256" key="4">
    <source>
        <dbReference type="PIRSR" id="PIRSR031924-51"/>
    </source>
</evidence>
<dbReference type="PANTHER" id="PTHR45953">
    <property type="entry name" value="IDURONATE 2-SULFATASE"/>
    <property type="match status" value="1"/>
</dbReference>
<keyword evidence="7" id="KW-1185">Reference proteome</keyword>